<dbReference type="InterPro" id="IPR005545">
    <property type="entry name" value="YCII"/>
</dbReference>
<gene>
    <name evidence="3" type="ORF">OE747_01005</name>
</gene>
<dbReference type="Pfam" id="PF03795">
    <property type="entry name" value="YCII"/>
    <property type="match status" value="1"/>
</dbReference>
<evidence type="ECO:0000256" key="1">
    <source>
        <dbReference type="ARBA" id="ARBA00007689"/>
    </source>
</evidence>
<proteinExistence type="inferred from homology"/>
<dbReference type="PANTHER" id="PTHR37828">
    <property type="entry name" value="GSR2449 PROTEIN"/>
    <property type="match status" value="1"/>
</dbReference>
<reference evidence="3 4" key="1">
    <citation type="submission" date="2022-10" db="EMBL/GenBank/DDBJ databases">
        <title>Ruegeria sp. nov., isolated from ocean surface sediments.</title>
        <authorList>
            <person name="He W."/>
            <person name="Xue H.-P."/>
            <person name="Zhang D.-F."/>
        </authorList>
    </citation>
    <scope>NUCLEOTIDE SEQUENCE [LARGE SCALE GENOMIC DNA]</scope>
    <source>
        <strain evidence="3 4">XHP0148</strain>
    </source>
</reference>
<dbReference type="PANTHER" id="PTHR37828:SF1">
    <property type="entry name" value="YCII-RELATED DOMAIN-CONTAINING PROTEIN"/>
    <property type="match status" value="1"/>
</dbReference>
<dbReference type="Gene3D" id="3.30.70.1060">
    <property type="entry name" value="Dimeric alpha+beta barrel"/>
    <property type="match status" value="1"/>
</dbReference>
<evidence type="ECO:0000259" key="2">
    <source>
        <dbReference type="Pfam" id="PF03795"/>
    </source>
</evidence>
<name>A0ABT3ADZ1_9RHOB</name>
<feature type="domain" description="YCII-related" evidence="2">
    <location>
        <begin position="2"/>
        <end position="75"/>
    </location>
</feature>
<protein>
    <submittedName>
        <fullName evidence="3">YciI family protein</fullName>
    </submittedName>
</protein>
<dbReference type="SUPFAM" id="SSF54909">
    <property type="entry name" value="Dimeric alpha+beta barrel"/>
    <property type="match status" value="1"/>
</dbReference>
<dbReference type="RefSeq" id="WP_263826747.1">
    <property type="nucleotide sequence ID" value="NZ_JAOWLB010000001.1"/>
</dbReference>
<evidence type="ECO:0000313" key="3">
    <source>
        <dbReference type="EMBL" id="MCV2886894.1"/>
    </source>
</evidence>
<dbReference type="Proteomes" id="UP001320899">
    <property type="component" value="Unassembled WGS sequence"/>
</dbReference>
<keyword evidence="4" id="KW-1185">Reference proteome</keyword>
<comment type="similarity">
    <text evidence="1">Belongs to the YciI family.</text>
</comment>
<organism evidence="3 4">
    <name type="scientific">Ruegeria aquimaris</name>
    <dbReference type="NCBI Taxonomy" id="2984333"/>
    <lineage>
        <taxon>Bacteria</taxon>
        <taxon>Pseudomonadati</taxon>
        <taxon>Pseudomonadota</taxon>
        <taxon>Alphaproteobacteria</taxon>
        <taxon>Rhodobacterales</taxon>
        <taxon>Roseobacteraceae</taxon>
        <taxon>Ruegeria</taxon>
    </lineage>
</organism>
<accession>A0ABT3ADZ1</accession>
<sequence>MFMIFMKFSTNKSRAPEFIAGHVDWLKQGFDNGVFDIAGSLQPQLGGGILARAASRAEVEARVAADPFVIEDVVSAEILELTPSRTSADFAFLLPGAAA</sequence>
<evidence type="ECO:0000313" key="4">
    <source>
        <dbReference type="Proteomes" id="UP001320899"/>
    </source>
</evidence>
<dbReference type="InterPro" id="IPR011008">
    <property type="entry name" value="Dimeric_a/b-barrel"/>
</dbReference>
<comment type="caution">
    <text evidence="3">The sequence shown here is derived from an EMBL/GenBank/DDBJ whole genome shotgun (WGS) entry which is preliminary data.</text>
</comment>
<dbReference type="EMBL" id="JAOWLB010000001">
    <property type="protein sequence ID" value="MCV2886894.1"/>
    <property type="molecule type" value="Genomic_DNA"/>
</dbReference>